<accession>A0A9D1LR94</accession>
<evidence type="ECO:0000313" key="3">
    <source>
        <dbReference type="Proteomes" id="UP000824123"/>
    </source>
</evidence>
<dbReference type="GO" id="GO:0019284">
    <property type="term" value="P:L-methionine salvage from S-adenosylmethionine"/>
    <property type="evidence" value="ECO:0007669"/>
    <property type="project" value="TreeGrafter"/>
</dbReference>
<dbReference type="CDD" id="cd09008">
    <property type="entry name" value="MTAN"/>
    <property type="match status" value="1"/>
</dbReference>
<evidence type="ECO:0000259" key="1">
    <source>
        <dbReference type="Pfam" id="PF01048"/>
    </source>
</evidence>
<evidence type="ECO:0000313" key="2">
    <source>
        <dbReference type="EMBL" id="HIU46517.1"/>
    </source>
</evidence>
<comment type="caution">
    <text evidence="2">The sequence shown here is derived from an EMBL/GenBank/DDBJ whole genome shotgun (WGS) entry which is preliminary data.</text>
</comment>
<organism evidence="2 3">
    <name type="scientific">Candidatus Fimadaptatus faecigallinarum</name>
    <dbReference type="NCBI Taxonomy" id="2840814"/>
    <lineage>
        <taxon>Bacteria</taxon>
        <taxon>Bacillati</taxon>
        <taxon>Bacillota</taxon>
        <taxon>Clostridia</taxon>
        <taxon>Eubacteriales</taxon>
        <taxon>Candidatus Fimadaptatus</taxon>
    </lineage>
</organism>
<name>A0A9D1LR94_9FIRM</name>
<dbReference type="PANTHER" id="PTHR46832">
    <property type="entry name" value="5'-METHYLTHIOADENOSINE/S-ADENOSYLHOMOCYSTEINE NUCLEOSIDASE"/>
    <property type="match status" value="1"/>
</dbReference>
<dbReference type="EMBL" id="DVNK01000032">
    <property type="protein sequence ID" value="HIU46517.1"/>
    <property type="molecule type" value="Genomic_DNA"/>
</dbReference>
<reference evidence="2" key="1">
    <citation type="submission" date="2020-10" db="EMBL/GenBank/DDBJ databases">
        <authorList>
            <person name="Gilroy R."/>
        </authorList>
    </citation>
    <scope>NUCLEOTIDE SEQUENCE</scope>
    <source>
        <strain evidence="2">ChiSxjej2B14-8506</strain>
    </source>
</reference>
<reference evidence="2" key="2">
    <citation type="journal article" date="2021" name="PeerJ">
        <title>Extensive microbial diversity within the chicken gut microbiome revealed by metagenomics and culture.</title>
        <authorList>
            <person name="Gilroy R."/>
            <person name="Ravi A."/>
            <person name="Getino M."/>
            <person name="Pursley I."/>
            <person name="Horton D.L."/>
            <person name="Alikhan N.F."/>
            <person name="Baker D."/>
            <person name="Gharbi K."/>
            <person name="Hall N."/>
            <person name="Watson M."/>
            <person name="Adriaenssens E.M."/>
            <person name="Foster-Nyarko E."/>
            <person name="Jarju S."/>
            <person name="Secka A."/>
            <person name="Antonio M."/>
            <person name="Oren A."/>
            <person name="Chaudhuri R.R."/>
            <person name="La Ragione R."/>
            <person name="Hildebrand F."/>
            <person name="Pallen M.J."/>
        </authorList>
    </citation>
    <scope>NUCLEOTIDE SEQUENCE</scope>
    <source>
        <strain evidence="2">ChiSxjej2B14-8506</strain>
    </source>
</reference>
<dbReference type="GO" id="GO:0009116">
    <property type="term" value="P:nucleoside metabolic process"/>
    <property type="evidence" value="ECO:0007669"/>
    <property type="project" value="InterPro"/>
</dbReference>
<feature type="domain" description="Nucleoside phosphorylase" evidence="1">
    <location>
        <begin position="2"/>
        <end position="231"/>
    </location>
</feature>
<protein>
    <submittedName>
        <fullName evidence="2">5'-methylthioadenosine/S-adenosylhomocysteine nucleosidase</fullName>
    </submittedName>
</protein>
<sequence length="246" mass="25409">MIVIEGAVNTELDALEARLGPVREVALGGGWNARICSAAEDGVALVNTGVGVANAAAATALACAQLNPRALISQGTAGAHDIALHSGDLVIGRRIVRLGAYKSAPAAQGVHPLSWQPLSPSGSAGGAVELASDERMLELALQAVAERGFNVPGAPRAIPGTVGSGDVWNCERDMIEYLNRTFGTACEEMETYAAAQVCARFGVRFLSVRAISNNERLGETYDPATARAAQLISGDVALKLMSAASR</sequence>
<dbReference type="PANTHER" id="PTHR46832:SF1">
    <property type="entry name" value="5'-METHYLTHIOADENOSINE_S-ADENOSYLHOMOCYSTEINE NUCLEOSIDASE"/>
    <property type="match status" value="1"/>
</dbReference>
<dbReference type="Pfam" id="PF01048">
    <property type="entry name" value="PNP_UDP_1"/>
    <property type="match status" value="1"/>
</dbReference>
<dbReference type="AlphaFoldDB" id="A0A9D1LR94"/>
<dbReference type="Proteomes" id="UP000824123">
    <property type="component" value="Unassembled WGS sequence"/>
</dbReference>
<proteinExistence type="predicted"/>
<dbReference type="InterPro" id="IPR000845">
    <property type="entry name" value="Nucleoside_phosphorylase_d"/>
</dbReference>
<dbReference type="InterPro" id="IPR035994">
    <property type="entry name" value="Nucleoside_phosphorylase_sf"/>
</dbReference>
<dbReference type="GO" id="GO:0008782">
    <property type="term" value="F:adenosylhomocysteine nucleosidase activity"/>
    <property type="evidence" value="ECO:0007669"/>
    <property type="project" value="TreeGrafter"/>
</dbReference>
<dbReference type="Gene3D" id="3.40.50.1580">
    <property type="entry name" value="Nucleoside phosphorylase domain"/>
    <property type="match status" value="1"/>
</dbReference>
<dbReference type="GO" id="GO:0005829">
    <property type="term" value="C:cytosol"/>
    <property type="evidence" value="ECO:0007669"/>
    <property type="project" value="TreeGrafter"/>
</dbReference>
<gene>
    <name evidence="2" type="ORF">IAC59_04590</name>
</gene>
<dbReference type="GO" id="GO:0008930">
    <property type="term" value="F:methylthioadenosine nucleosidase activity"/>
    <property type="evidence" value="ECO:0007669"/>
    <property type="project" value="TreeGrafter"/>
</dbReference>
<dbReference type="SUPFAM" id="SSF53167">
    <property type="entry name" value="Purine and uridine phosphorylases"/>
    <property type="match status" value="1"/>
</dbReference>